<protein>
    <submittedName>
        <fullName evidence="2">Uncharacterized protein</fullName>
    </submittedName>
</protein>
<evidence type="ECO:0000313" key="3">
    <source>
        <dbReference type="Proteomes" id="UP000566819"/>
    </source>
</evidence>
<accession>A0A8H4W4F8</accession>
<feature type="chain" id="PRO_5034334223" evidence="1">
    <location>
        <begin position="21"/>
        <end position="128"/>
    </location>
</feature>
<gene>
    <name evidence="2" type="ORF">G7Y89_g7555</name>
</gene>
<proteinExistence type="predicted"/>
<comment type="caution">
    <text evidence="2">The sequence shown here is derived from an EMBL/GenBank/DDBJ whole genome shotgun (WGS) entry which is preliminary data.</text>
</comment>
<keyword evidence="3" id="KW-1185">Reference proteome</keyword>
<organism evidence="2 3">
    <name type="scientific">Cudoniella acicularis</name>
    <dbReference type="NCBI Taxonomy" id="354080"/>
    <lineage>
        <taxon>Eukaryota</taxon>
        <taxon>Fungi</taxon>
        <taxon>Dikarya</taxon>
        <taxon>Ascomycota</taxon>
        <taxon>Pezizomycotina</taxon>
        <taxon>Leotiomycetes</taxon>
        <taxon>Helotiales</taxon>
        <taxon>Tricladiaceae</taxon>
        <taxon>Cudoniella</taxon>
    </lineage>
</organism>
<dbReference type="AlphaFoldDB" id="A0A8H4W4F8"/>
<sequence length="128" mass="14771">MRLSGVVAFFGLMAYSTAMAVPTPLWGPGFLDWAQLNLPLPNITIGTPSITTTNLTTTEDNSGNHTIAPRWYTWEDHYPKVRWPCYRYGLRKVHNATHWSEWHFRCWCYKYGPLDPTCSYKDVVGKDI</sequence>
<dbReference type="Proteomes" id="UP000566819">
    <property type="component" value="Unassembled WGS sequence"/>
</dbReference>
<feature type="signal peptide" evidence="1">
    <location>
        <begin position="1"/>
        <end position="20"/>
    </location>
</feature>
<keyword evidence="1" id="KW-0732">Signal</keyword>
<evidence type="ECO:0000313" key="2">
    <source>
        <dbReference type="EMBL" id="KAF4630584.1"/>
    </source>
</evidence>
<name>A0A8H4W4F8_9HELO</name>
<dbReference type="EMBL" id="JAAMPI010000535">
    <property type="protein sequence ID" value="KAF4630584.1"/>
    <property type="molecule type" value="Genomic_DNA"/>
</dbReference>
<reference evidence="2 3" key="1">
    <citation type="submission" date="2020-03" db="EMBL/GenBank/DDBJ databases">
        <title>Draft Genome Sequence of Cudoniella acicularis.</title>
        <authorList>
            <person name="Buettner E."/>
            <person name="Kellner H."/>
        </authorList>
    </citation>
    <scope>NUCLEOTIDE SEQUENCE [LARGE SCALE GENOMIC DNA]</scope>
    <source>
        <strain evidence="2 3">DSM 108380</strain>
    </source>
</reference>
<evidence type="ECO:0000256" key="1">
    <source>
        <dbReference type="SAM" id="SignalP"/>
    </source>
</evidence>